<sequence length="160" mass="17937">MEPAKELLTELTGLLCTGIGLFYLMAVGILISYINSANSPYSSGFIPKELIGFPLLSKPRVFTHASVSESDQSDSYECDLLGLVFVGESELGDYNYETYELALIEVMLPFRQRQLIDDVYLLGVQIRNYYKISQFFSTSKLDILLAILARLIDYGLKPAI</sequence>
<evidence type="ECO:0000313" key="3">
    <source>
        <dbReference type="Proteomes" id="UP000324800"/>
    </source>
</evidence>
<accession>A0A5J4VUA3</accession>
<name>A0A5J4VUA3_9EUKA</name>
<keyword evidence="1" id="KW-1133">Transmembrane helix</keyword>
<feature type="transmembrane region" description="Helical" evidence="1">
    <location>
        <begin position="12"/>
        <end position="34"/>
    </location>
</feature>
<keyword evidence="1" id="KW-0812">Transmembrane</keyword>
<reference evidence="2 3" key="1">
    <citation type="submission" date="2019-03" db="EMBL/GenBank/DDBJ databases">
        <title>Single cell metagenomics reveals metabolic interactions within the superorganism composed of flagellate Streblomastix strix and complex community of Bacteroidetes bacteria on its surface.</title>
        <authorList>
            <person name="Treitli S.C."/>
            <person name="Kolisko M."/>
            <person name="Husnik F."/>
            <person name="Keeling P."/>
            <person name="Hampl V."/>
        </authorList>
    </citation>
    <scope>NUCLEOTIDE SEQUENCE [LARGE SCALE GENOMIC DNA]</scope>
    <source>
        <strain evidence="2">ST1C</strain>
    </source>
</reference>
<proteinExistence type="predicted"/>
<evidence type="ECO:0000313" key="2">
    <source>
        <dbReference type="EMBL" id="KAA6386221.1"/>
    </source>
</evidence>
<comment type="caution">
    <text evidence="2">The sequence shown here is derived from an EMBL/GenBank/DDBJ whole genome shotgun (WGS) entry which is preliminary data.</text>
</comment>
<dbReference type="Proteomes" id="UP000324800">
    <property type="component" value="Unassembled WGS sequence"/>
</dbReference>
<gene>
    <name evidence="2" type="ORF">EZS28_018250</name>
</gene>
<keyword evidence="1" id="KW-0472">Membrane</keyword>
<dbReference type="AlphaFoldDB" id="A0A5J4VUA3"/>
<dbReference type="EMBL" id="SNRW01004899">
    <property type="protein sequence ID" value="KAA6386221.1"/>
    <property type="molecule type" value="Genomic_DNA"/>
</dbReference>
<organism evidence="2 3">
    <name type="scientific">Streblomastix strix</name>
    <dbReference type="NCBI Taxonomy" id="222440"/>
    <lineage>
        <taxon>Eukaryota</taxon>
        <taxon>Metamonada</taxon>
        <taxon>Preaxostyla</taxon>
        <taxon>Oxymonadida</taxon>
        <taxon>Streblomastigidae</taxon>
        <taxon>Streblomastix</taxon>
    </lineage>
</organism>
<evidence type="ECO:0000256" key="1">
    <source>
        <dbReference type="SAM" id="Phobius"/>
    </source>
</evidence>
<protein>
    <submittedName>
        <fullName evidence="2">Uncharacterized protein</fullName>
    </submittedName>
</protein>